<dbReference type="GeneID" id="20655578"/>
<evidence type="ECO:0008006" key="5">
    <source>
        <dbReference type="Google" id="ProtNLM"/>
    </source>
</evidence>
<feature type="region of interest" description="Disordered" evidence="1">
    <location>
        <begin position="1"/>
        <end position="47"/>
    </location>
</feature>
<protein>
    <recommendedName>
        <fullName evidence="5">Transmembrane protein</fullName>
    </recommendedName>
</protein>
<keyword evidence="2" id="KW-0812">Transmembrane</keyword>
<proteinExistence type="predicted"/>
<feature type="transmembrane region" description="Helical" evidence="2">
    <location>
        <begin position="543"/>
        <end position="566"/>
    </location>
</feature>
<keyword evidence="2" id="KW-1133">Transmembrane helix</keyword>
<dbReference type="InParanoid" id="G4YYU8"/>
<dbReference type="AlphaFoldDB" id="G4YYU8"/>
<evidence type="ECO:0000313" key="3">
    <source>
        <dbReference type="EMBL" id="EGZ26240.1"/>
    </source>
</evidence>
<evidence type="ECO:0000313" key="4">
    <source>
        <dbReference type="Proteomes" id="UP000002640"/>
    </source>
</evidence>
<keyword evidence="4" id="KW-1185">Reference proteome</keyword>
<dbReference type="RefSeq" id="XP_009521528.1">
    <property type="nucleotide sequence ID" value="XM_009523233.1"/>
</dbReference>
<dbReference type="OMA" id="FIFSKMQ"/>
<name>G4YYU8_PHYSP</name>
<accession>G4YYU8</accession>
<dbReference type="Proteomes" id="UP000002640">
    <property type="component" value="Unassembled WGS sequence"/>
</dbReference>
<evidence type="ECO:0000256" key="2">
    <source>
        <dbReference type="SAM" id="Phobius"/>
    </source>
</evidence>
<dbReference type="EMBL" id="JH159152">
    <property type="protein sequence ID" value="EGZ26240.1"/>
    <property type="molecule type" value="Genomic_DNA"/>
</dbReference>
<sequence length="710" mass="79941">MGGESTPAPSDDADFSDITAEDLPPASSAPKRENEHRPSTFIPPDKLIHPPEALSPARIGFLVYRTTVFAVAVAYIVISLQSFSTALQVLRGTVPHDLPVEIHKANLISNYAGTRTIRESPLVQEVLGGSTTPRNDSLYLATASAQSFTTCSDLPDFNNQIYSNEFLRFIFSRMQAHVSYNLSYVKELELIVPVVDCTFDLLVSGDPAVARVYYLVRKKSDPTEVKLLSTSLAAQDYEVGQQFQRGPGMVLLIAAIDDMRVKTLNYHIAVALNYPYVADPEFLYSELEGVDGDNYWLLQTLPNQRTLDPAKHVRMARRFGRFKGDPTSQSNIETARLELSSNPASELREWRWYSRAVLLDSWAWTHATLGIFELRVIFDLSVLFFVIYRRLRAGHVWVGDAFTTISNMLLYRGVLVLVCNHLNGYWTITKMCISIGDSITDQHVIYYRPELVHVDLLAVYLNLVTLLSYLARERVDPLLAFLTFELGWSYRVELAKLFPVLRENIADFAIADTTRGLLKVNAGLAGLSPMELLTSYEIPDNRIYVVSSIVISIFSPIVLVVGYIIVRKVSRLEDRGGDHGMTRRRRSTAYMVEGLQQIDLTSFESATGAALRKRYGVISGYENYIMRDNQLLATIDAVYSNGFLVANNRFLVATQDLIPLITMKLIRIRFTNIFVYEIINGCAVNETSRLVYPTTLTWTDLMHLDVTVLS</sequence>
<keyword evidence="2" id="KW-0472">Membrane</keyword>
<gene>
    <name evidence="3" type="ORF">PHYSODRAFT_483099</name>
</gene>
<organism evidence="3 4">
    <name type="scientific">Phytophthora sojae (strain P6497)</name>
    <name type="common">Soybean stem and root rot agent</name>
    <name type="synonym">Phytophthora megasperma f. sp. glycines</name>
    <dbReference type="NCBI Taxonomy" id="1094619"/>
    <lineage>
        <taxon>Eukaryota</taxon>
        <taxon>Sar</taxon>
        <taxon>Stramenopiles</taxon>
        <taxon>Oomycota</taxon>
        <taxon>Peronosporomycetes</taxon>
        <taxon>Peronosporales</taxon>
        <taxon>Peronosporaceae</taxon>
        <taxon>Phytophthora</taxon>
    </lineage>
</organism>
<evidence type="ECO:0000256" key="1">
    <source>
        <dbReference type="SAM" id="MobiDB-lite"/>
    </source>
</evidence>
<reference evidence="3 4" key="1">
    <citation type="journal article" date="2006" name="Science">
        <title>Phytophthora genome sequences uncover evolutionary origins and mechanisms of pathogenesis.</title>
        <authorList>
            <person name="Tyler B.M."/>
            <person name="Tripathy S."/>
            <person name="Zhang X."/>
            <person name="Dehal P."/>
            <person name="Jiang R.H."/>
            <person name="Aerts A."/>
            <person name="Arredondo F.D."/>
            <person name="Baxter L."/>
            <person name="Bensasson D."/>
            <person name="Beynon J.L."/>
            <person name="Chapman J."/>
            <person name="Damasceno C.M."/>
            <person name="Dorrance A.E."/>
            <person name="Dou D."/>
            <person name="Dickerman A.W."/>
            <person name="Dubchak I.L."/>
            <person name="Garbelotto M."/>
            <person name="Gijzen M."/>
            <person name="Gordon S.G."/>
            <person name="Govers F."/>
            <person name="Grunwald N.J."/>
            <person name="Huang W."/>
            <person name="Ivors K.L."/>
            <person name="Jones R.W."/>
            <person name="Kamoun S."/>
            <person name="Krampis K."/>
            <person name="Lamour K.H."/>
            <person name="Lee M.K."/>
            <person name="McDonald W.H."/>
            <person name="Medina M."/>
            <person name="Meijer H.J."/>
            <person name="Nordberg E.K."/>
            <person name="Maclean D.J."/>
            <person name="Ospina-Giraldo M.D."/>
            <person name="Morris P.F."/>
            <person name="Phuntumart V."/>
            <person name="Putnam N.H."/>
            <person name="Rash S."/>
            <person name="Rose J.K."/>
            <person name="Sakihama Y."/>
            <person name="Salamov A.A."/>
            <person name="Savidor A."/>
            <person name="Scheuring C.F."/>
            <person name="Smith B.M."/>
            <person name="Sobral B.W."/>
            <person name="Terry A."/>
            <person name="Torto-Alalibo T.A."/>
            <person name="Win J."/>
            <person name="Xu Z."/>
            <person name="Zhang H."/>
            <person name="Grigoriev I.V."/>
            <person name="Rokhsar D.S."/>
            <person name="Boore J.L."/>
        </authorList>
    </citation>
    <scope>NUCLEOTIDE SEQUENCE [LARGE SCALE GENOMIC DNA]</scope>
    <source>
        <strain evidence="3 4">P6497</strain>
    </source>
</reference>
<dbReference type="KEGG" id="psoj:PHYSODRAFT_483099"/>